<evidence type="ECO:0000256" key="3">
    <source>
        <dbReference type="ARBA" id="ARBA00023237"/>
    </source>
</evidence>
<dbReference type="PANTHER" id="PTHR30329">
    <property type="entry name" value="STATOR ELEMENT OF FLAGELLAR MOTOR COMPLEX"/>
    <property type="match status" value="1"/>
</dbReference>
<evidence type="ECO:0000256" key="2">
    <source>
        <dbReference type="ARBA" id="ARBA00023136"/>
    </source>
</evidence>
<dbReference type="PANTHER" id="PTHR30329:SF21">
    <property type="entry name" value="LIPOPROTEIN YIAD-RELATED"/>
    <property type="match status" value="1"/>
</dbReference>
<proteinExistence type="predicted"/>
<reference evidence="6 7" key="1">
    <citation type="submission" date="2022-11" db="EMBL/GenBank/DDBJ databases">
        <title>Spartinivicinus poritis sp. nov., isolated from scleractinian coral Porites lutea.</title>
        <authorList>
            <person name="Zhang G."/>
            <person name="Cai L."/>
            <person name="Wei Q."/>
        </authorList>
    </citation>
    <scope>NUCLEOTIDE SEQUENCE [LARGE SCALE GENOMIC DNA]</scope>
    <source>
        <strain evidence="6 7">A2-2</strain>
    </source>
</reference>
<sequence length="315" mass="35766">MSYSISSCKYFSLLYWFIISTNVFGNDIPNSKDHPLVTRYQGSTISAYKQIAYDNYILPISKLTKQKYKVQESLSLEGKITRITYTLPHNRSSLEVFKNYQNELLSNNFKVIFECNSTTCGSSYDWSNQVLSRGSRLAGKNTSQRFLAAKLSQSDGDIYLALYIVRRSTKQLVAQVDVLEQAPLQTGMVEVNLDYLKEELERNGKVTLYSLYFDLNKATLKPESTPTLQNIALLLKQTPNQKFYVVGHTDTTGSLDYNISLSQRRAETVVNTLVNQFSSSNHQLQAHGVGPLAPLASNFHEKSRKINRRVELVLQ</sequence>
<dbReference type="Pfam" id="PF00691">
    <property type="entry name" value="OmpA"/>
    <property type="match status" value="1"/>
</dbReference>
<dbReference type="PROSITE" id="PS51123">
    <property type="entry name" value="OMPA_2"/>
    <property type="match status" value="1"/>
</dbReference>
<keyword evidence="2 4" id="KW-0472">Membrane</keyword>
<dbReference type="Proteomes" id="UP001528823">
    <property type="component" value="Unassembled WGS sequence"/>
</dbReference>
<dbReference type="InterPro" id="IPR006664">
    <property type="entry name" value="OMP_bac"/>
</dbReference>
<organism evidence="6 7">
    <name type="scientific">Spartinivicinus poritis</name>
    <dbReference type="NCBI Taxonomy" id="2994640"/>
    <lineage>
        <taxon>Bacteria</taxon>
        <taxon>Pseudomonadati</taxon>
        <taxon>Pseudomonadota</taxon>
        <taxon>Gammaproteobacteria</taxon>
        <taxon>Oceanospirillales</taxon>
        <taxon>Zooshikellaceae</taxon>
        <taxon>Spartinivicinus</taxon>
    </lineage>
</organism>
<keyword evidence="3" id="KW-0998">Cell outer membrane</keyword>
<gene>
    <name evidence="6" type="ORF">ORQ98_19955</name>
</gene>
<dbReference type="InterPro" id="IPR050330">
    <property type="entry name" value="Bact_OuterMem_StrucFunc"/>
</dbReference>
<accession>A0ABT5UD32</accession>
<dbReference type="InterPro" id="IPR006665">
    <property type="entry name" value="OmpA-like"/>
</dbReference>
<protein>
    <submittedName>
        <fullName evidence="6">DUF4892 domain-containing protein</fullName>
    </submittedName>
</protein>
<dbReference type="RefSeq" id="WP_274690567.1">
    <property type="nucleotide sequence ID" value="NZ_JAPMOU010000031.1"/>
</dbReference>
<evidence type="ECO:0000256" key="4">
    <source>
        <dbReference type="PROSITE-ProRule" id="PRU00473"/>
    </source>
</evidence>
<comment type="subcellular location">
    <subcellularLocation>
        <location evidence="1">Cell outer membrane</location>
    </subcellularLocation>
</comment>
<dbReference type="Pfam" id="PF16234">
    <property type="entry name" value="DUF4892"/>
    <property type="match status" value="1"/>
</dbReference>
<name>A0ABT5UD32_9GAMM</name>
<evidence type="ECO:0000259" key="5">
    <source>
        <dbReference type="PROSITE" id="PS51123"/>
    </source>
</evidence>
<keyword evidence="7" id="KW-1185">Reference proteome</keyword>
<dbReference type="PRINTS" id="PR01021">
    <property type="entry name" value="OMPADOMAIN"/>
</dbReference>
<dbReference type="InterPro" id="IPR032608">
    <property type="entry name" value="DUF4892"/>
</dbReference>
<evidence type="ECO:0000313" key="7">
    <source>
        <dbReference type="Proteomes" id="UP001528823"/>
    </source>
</evidence>
<dbReference type="SUPFAM" id="SSF103088">
    <property type="entry name" value="OmpA-like"/>
    <property type="match status" value="1"/>
</dbReference>
<evidence type="ECO:0000313" key="6">
    <source>
        <dbReference type="EMBL" id="MDE1464237.1"/>
    </source>
</evidence>
<dbReference type="InterPro" id="IPR036737">
    <property type="entry name" value="OmpA-like_sf"/>
</dbReference>
<dbReference type="Gene3D" id="3.30.1330.60">
    <property type="entry name" value="OmpA-like domain"/>
    <property type="match status" value="1"/>
</dbReference>
<dbReference type="EMBL" id="JAPMOU010000031">
    <property type="protein sequence ID" value="MDE1464237.1"/>
    <property type="molecule type" value="Genomic_DNA"/>
</dbReference>
<feature type="domain" description="OmpA-like" evidence="5">
    <location>
        <begin position="200"/>
        <end position="315"/>
    </location>
</feature>
<comment type="caution">
    <text evidence="6">The sequence shown here is derived from an EMBL/GenBank/DDBJ whole genome shotgun (WGS) entry which is preliminary data.</text>
</comment>
<dbReference type="CDD" id="cd07185">
    <property type="entry name" value="OmpA_C-like"/>
    <property type="match status" value="1"/>
</dbReference>
<evidence type="ECO:0000256" key="1">
    <source>
        <dbReference type="ARBA" id="ARBA00004442"/>
    </source>
</evidence>